<protein>
    <submittedName>
        <fullName evidence="1">Uncharacterized protein</fullName>
    </submittedName>
</protein>
<evidence type="ECO:0000313" key="1">
    <source>
        <dbReference type="EMBL" id="JAE25627.1"/>
    </source>
</evidence>
<proteinExistence type="predicted"/>
<name>A0A0A9GMF1_ARUDO</name>
<accession>A0A0A9GMF1</accession>
<reference evidence="1" key="1">
    <citation type="submission" date="2014-09" db="EMBL/GenBank/DDBJ databases">
        <authorList>
            <person name="Magalhaes I.L.F."/>
            <person name="Oliveira U."/>
            <person name="Santos F.R."/>
            <person name="Vidigal T.H.D.A."/>
            <person name="Brescovit A.D."/>
            <person name="Santos A.J."/>
        </authorList>
    </citation>
    <scope>NUCLEOTIDE SEQUENCE</scope>
    <source>
        <tissue evidence="1">Shoot tissue taken approximately 20 cm above the soil surface</tissue>
    </source>
</reference>
<sequence length="86" mass="9986">MYENAQEELLNWHSLPSGKLDMFPALGALKLQNLKLAAENLFCIHFPENYMIWMLMPQAKGAGVVSRYYIIQLFSVQSVHFFCKPY</sequence>
<organism evidence="1">
    <name type="scientific">Arundo donax</name>
    <name type="common">Giant reed</name>
    <name type="synonym">Donax arundinaceus</name>
    <dbReference type="NCBI Taxonomy" id="35708"/>
    <lineage>
        <taxon>Eukaryota</taxon>
        <taxon>Viridiplantae</taxon>
        <taxon>Streptophyta</taxon>
        <taxon>Embryophyta</taxon>
        <taxon>Tracheophyta</taxon>
        <taxon>Spermatophyta</taxon>
        <taxon>Magnoliopsida</taxon>
        <taxon>Liliopsida</taxon>
        <taxon>Poales</taxon>
        <taxon>Poaceae</taxon>
        <taxon>PACMAD clade</taxon>
        <taxon>Arundinoideae</taxon>
        <taxon>Arundineae</taxon>
        <taxon>Arundo</taxon>
    </lineage>
</organism>
<dbReference type="EMBL" id="GBRH01172269">
    <property type="protein sequence ID" value="JAE25627.1"/>
    <property type="molecule type" value="Transcribed_RNA"/>
</dbReference>
<dbReference type="AlphaFoldDB" id="A0A0A9GMF1"/>
<reference evidence="1" key="2">
    <citation type="journal article" date="2015" name="Data Brief">
        <title>Shoot transcriptome of the giant reed, Arundo donax.</title>
        <authorList>
            <person name="Barrero R.A."/>
            <person name="Guerrero F.D."/>
            <person name="Moolhuijzen P."/>
            <person name="Goolsby J.A."/>
            <person name="Tidwell J."/>
            <person name="Bellgard S.E."/>
            <person name="Bellgard M.I."/>
        </authorList>
    </citation>
    <scope>NUCLEOTIDE SEQUENCE</scope>
    <source>
        <tissue evidence="1">Shoot tissue taken approximately 20 cm above the soil surface</tissue>
    </source>
</reference>